<proteinExistence type="predicted"/>
<dbReference type="AlphaFoldDB" id="A0A7H8QH20"/>
<evidence type="ECO:0000313" key="1">
    <source>
        <dbReference type="EMBL" id="QKX52841.1"/>
    </source>
</evidence>
<evidence type="ECO:0000313" key="2">
    <source>
        <dbReference type="Proteomes" id="UP000509222"/>
    </source>
</evidence>
<dbReference type="Proteomes" id="UP000509222">
    <property type="component" value="Plasmid unnamed2"/>
</dbReference>
<geneLocation type="plasmid" evidence="1 2">
    <name>unnamed2</name>
</geneLocation>
<dbReference type="RefSeq" id="WP_176295265.1">
    <property type="nucleotide sequence ID" value="NZ_CP051179.1"/>
</dbReference>
<accession>A0A7H8QH20</accession>
<dbReference type="EMBL" id="CP051179">
    <property type="protein sequence ID" value="QKX52841.1"/>
    <property type="molecule type" value="Genomic_DNA"/>
</dbReference>
<gene>
    <name evidence="1" type="ORF">HF394_19625</name>
</gene>
<reference evidence="2" key="1">
    <citation type="submission" date="2020-06" db="EMBL/GenBank/DDBJ databases">
        <title>Isolation of Planomicrobium glaciei.</title>
        <authorList>
            <person name="Malisova L."/>
            <person name="Safrankova R."/>
            <person name="Jakubu V."/>
            <person name="Spanelova P."/>
        </authorList>
    </citation>
    <scope>NUCLEOTIDE SEQUENCE [LARGE SCALE GENOMIC DNA]</scope>
    <source>
        <strain evidence="2">NRL-ATB46093</strain>
        <plasmid evidence="2">unnamed2</plasmid>
    </source>
</reference>
<organism evidence="1 2">
    <name type="scientific">Planococcus glaciei</name>
    <dbReference type="NCBI Taxonomy" id="459472"/>
    <lineage>
        <taxon>Bacteria</taxon>
        <taxon>Bacillati</taxon>
        <taxon>Bacillota</taxon>
        <taxon>Bacilli</taxon>
        <taxon>Bacillales</taxon>
        <taxon>Caryophanaceae</taxon>
        <taxon>Planococcus</taxon>
    </lineage>
</organism>
<protein>
    <submittedName>
        <fullName evidence="1">Uncharacterized protein</fullName>
    </submittedName>
</protein>
<keyword evidence="2" id="KW-1185">Reference proteome</keyword>
<keyword evidence="1" id="KW-0614">Plasmid</keyword>
<name>A0A7H8QH20_9BACL</name>
<sequence length="121" mass="13659">MYFMDDEHEANFSSLVTFFERKGTDPQYRANLYIASIPDIYRLIDKAEIHSGGGPLALLTDYSENKEKLIPTHEGLTGSTRKLVEVGLSLFSGNEVSLDFSYGDETNNAVLQTMKLRFWGN</sequence>